<dbReference type="Proteomes" id="UP000703269">
    <property type="component" value="Unassembled WGS sequence"/>
</dbReference>
<gene>
    <name evidence="4" type="ORF">PsYK624_163160</name>
</gene>
<feature type="transmembrane region" description="Helical" evidence="2">
    <location>
        <begin position="48"/>
        <end position="66"/>
    </location>
</feature>
<sequence length="1192" mass="132272">MEEIQQSAAQAETPSYNAATGILSPDVYKKVSSRDENDVKKCKDAMDTLYVFCGLFSAVVTAFVLVSMNMVQADKQDDITALLRVLVNQSYSMQDGVFVPITPAPPPPTFEVPRSAVILNGLWLSSLIFSLETASIAGFIKQWLGEYLSMHWPTSEVRVRARQYRIVGLQAFKVFEIAAVLPLLSHVSLGLFFIGLCMFTASLNDTLANGTIILVLLWVCFIGLTLLAPLFSPHCPYKIPMLQRITAVFRVCVVTPARHIASQSRLARRFRQRWVFRPPPEEEEDFIRKDKPQDDLRIVVSIGDADDSLLLGILPAIIQQQLPPSVILGLCVHIIQRYIPTAVRVSETGDFEYTFLSDTWDLRTLPADRWHVVSRLIFDTILRFYGSGSHSSGEQPWLFDAVRILCSPTHHPISSSIYKSYNGLAHKHSLLHAVSHACHSRPASALSFIRFVACAGLSFRRTQIFSDTTDVFALAQLDKSLRAAIAENVWSLIWHSRSVPLRHWLGQAIALLEGAMFNDTSGGASLSDNGILITKYAPRGIVFDDHELWAIIDGARAATSGRDEQDCRKTVLAPSTIISFLYALFALRRDSRKNDRHTDSHPLQSLIVDTPSIPPNALGKRKLILPLALASKTADYVGPLLTTVPTRGSATRKPYPWAIDAAAMLICCAHSNGVHLKTDTLSGLADVLLDPIEEGPPFTYSACPTADDLAVCVFKALDPDQTTSLRAHAVFTTFEHALTCRSILGGLVGRCAPFTSILAFYRSMVLRHVVLDERSDTDVLHYPLWLLVRKYTLDAHSTPDSYAQGIVRDLSVFLDFYTRDGHSRYRDDYVSTAREDAFLTRWEILRGTGSPDTLRASLAKTITSDQERVLALAAVASIHLPERGFDGADDRWMCELSLCALSFDASEAASIKFVGLDFVPVGTEEVAHVCVPAIDVPRLGVILLYLYTASVEGRPDLADWQLPHVPVAEWVALWQSFATLLERYHDAKGWLAPLQPRYWHDPALSTTRADSILELDSQFLQQMVGIMLRLHYTVFAPLLPLQSLLYRLSAFDIRFPHVDSPQASLQTVEIAPTDVELDEGVSVAQRSPTASTAGEWINDRSPTVRGSMSSILTTSSFSDSWTMNECLPAIREKSDHLDASGESTAVEVHCSPVTPIDKVDLEGRWTAEGPRRRPLSKQMDTPEEDRFPPAVP</sequence>
<feature type="region of interest" description="Disordered" evidence="1">
    <location>
        <begin position="1163"/>
        <end position="1192"/>
    </location>
</feature>
<name>A0A9P3GQL1_9APHY</name>
<keyword evidence="2" id="KW-0812">Transmembrane</keyword>
<dbReference type="OrthoDB" id="2743553at2759"/>
<keyword evidence="5" id="KW-1185">Reference proteome</keyword>
<evidence type="ECO:0000256" key="1">
    <source>
        <dbReference type="SAM" id="MobiDB-lite"/>
    </source>
</evidence>
<proteinExistence type="predicted"/>
<feature type="domain" description="DUF6535" evidence="3">
    <location>
        <begin position="28"/>
        <end position="201"/>
    </location>
</feature>
<dbReference type="InterPro" id="IPR045338">
    <property type="entry name" value="DUF6535"/>
</dbReference>
<reference evidence="4 5" key="1">
    <citation type="submission" date="2021-08" db="EMBL/GenBank/DDBJ databases">
        <title>Draft Genome Sequence of Phanerochaete sordida strain YK-624.</title>
        <authorList>
            <person name="Mori T."/>
            <person name="Dohra H."/>
            <person name="Suzuki T."/>
            <person name="Kawagishi H."/>
            <person name="Hirai H."/>
        </authorList>
    </citation>
    <scope>NUCLEOTIDE SEQUENCE [LARGE SCALE GENOMIC DNA]</scope>
    <source>
        <strain evidence="4 5">YK-624</strain>
    </source>
</reference>
<dbReference type="Pfam" id="PF20153">
    <property type="entry name" value="DUF6535"/>
    <property type="match status" value="1"/>
</dbReference>
<dbReference type="AlphaFoldDB" id="A0A9P3GQL1"/>
<evidence type="ECO:0000313" key="5">
    <source>
        <dbReference type="Proteomes" id="UP000703269"/>
    </source>
</evidence>
<comment type="caution">
    <text evidence="4">The sequence shown here is derived from an EMBL/GenBank/DDBJ whole genome shotgun (WGS) entry which is preliminary data.</text>
</comment>
<dbReference type="EMBL" id="BPQB01000131">
    <property type="protein sequence ID" value="GJF00039.1"/>
    <property type="molecule type" value="Genomic_DNA"/>
</dbReference>
<feature type="transmembrane region" description="Helical" evidence="2">
    <location>
        <begin position="211"/>
        <end position="231"/>
    </location>
</feature>
<protein>
    <recommendedName>
        <fullName evidence="3">DUF6535 domain-containing protein</fullName>
    </recommendedName>
</protein>
<organism evidence="4 5">
    <name type="scientific">Phanerochaete sordida</name>
    <dbReference type="NCBI Taxonomy" id="48140"/>
    <lineage>
        <taxon>Eukaryota</taxon>
        <taxon>Fungi</taxon>
        <taxon>Dikarya</taxon>
        <taxon>Basidiomycota</taxon>
        <taxon>Agaricomycotina</taxon>
        <taxon>Agaricomycetes</taxon>
        <taxon>Polyporales</taxon>
        <taxon>Phanerochaetaceae</taxon>
        <taxon>Phanerochaete</taxon>
    </lineage>
</organism>
<evidence type="ECO:0000259" key="3">
    <source>
        <dbReference type="Pfam" id="PF20153"/>
    </source>
</evidence>
<keyword evidence="2" id="KW-0472">Membrane</keyword>
<feature type="transmembrane region" description="Helical" evidence="2">
    <location>
        <begin position="177"/>
        <end position="199"/>
    </location>
</feature>
<evidence type="ECO:0000313" key="4">
    <source>
        <dbReference type="EMBL" id="GJF00039.1"/>
    </source>
</evidence>
<keyword evidence="2" id="KW-1133">Transmembrane helix</keyword>
<accession>A0A9P3GQL1</accession>
<evidence type="ECO:0000256" key="2">
    <source>
        <dbReference type="SAM" id="Phobius"/>
    </source>
</evidence>